<evidence type="ECO:0000313" key="3">
    <source>
        <dbReference type="Proteomes" id="UP001180087"/>
    </source>
</evidence>
<dbReference type="Pfam" id="PF06686">
    <property type="entry name" value="SpoIIIAC"/>
    <property type="match status" value="2"/>
</dbReference>
<feature type="transmembrane region" description="Helical" evidence="1">
    <location>
        <begin position="6"/>
        <end position="20"/>
    </location>
</feature>
<keyword evidence="3" id="KW-1185">Reference proteome</keyword>
<keyword evidence="1" id="KW-0812">Transmembrane</keyword>
<dbReference type="InterPro" id="IPR025664">
    <property type="entry name" value="Spore_III_AC/AD"/>
</dbReference>
<gene>
    <name evidence="2" type="primary">spoIIIAD</name>
    <name evidence="2" type="ORF">QR721_07660</name>
</gene>
<keyword evidence="1" id="KW-1133">Transmembrane helix</keyword>
<dbReference type="RefSeq" id="WP_348025633.1">
    <property type="nucleotide sequence ID" value="NZ_CP129113.1"/>
</dbReference>
<protein>
    <submittedName>
        <fullName evidence="2">Stage III sporulation protein AD</fullName>
    </submittedName>
</protein>
<sequence>MDILQIVLLGIVTSLLYVVLKDNIPSFAFFLIVVAGAGLMLLIIGKVGAVFELIETLGTKASINTIYLATIMKIIAISYIAELGMHLTKDAGLESIASKIELAGKITILLLAVPIITAVIEAILGFLPV</sequence>
<accession>A0ABY9KRX8</accession>
<dbReference type="NCBIfam" id="TIGR02849">
    <property type="entry name" value="spore_III_AD"/>
    <property type="match status" value="1"/>
</dbReference>
<proteinExistence type="predicted"/>
<feature type="transmembrane region" description="Helical" evidence="1">
    <location>
        <begin position="65"/>
        <end position="85"/>
    </location>
</feature>
<keyword evidence="1" id="KW-0472">Membrane</keyword>
<feature type="transmembrane region" description="Helical" evidence="1">
    <location>
        <begin position="27"/>
        <end position="45"/>
    </location>
</feature>
<name>A0ABY9KRX8_9BACI</name>
<dbReference type="EMBL" id="CP129113">
    <property type="protein sequence ID" value="WLV23535.1"/>
    <property type="molecule type" value="Genomic_DNA"/>
</dbReference>
<feature type="transmembrane region" description="Helical" evidence="1">
    <location>
        <begin position="106"/>
        <end position="127"/>
    </location>
</feature>
<dbReference type="InterPro" id="IPR014211">
    <property type="entry name" value="Spore_III_AD"/>
</dbReference>
<evidence type="ECO:0000256" key="1">
    <source>
        <dbReference type="SAM" id="Phobius"/>
    </source>
</evidence>
<organism evidence="2 3">
    <name type="scientific">Aciduricibacillus chroicocephali</name>
    <dbReference type="NCBI Taxonomy" id="3054939"/>
    <lineage>
        <taxon>Bacteria</taxon>
        <taxon>Bacillati</taxon>
        <taxon>Bacillota</taxon>
        <taxon>Bacilli</taxon>
        <taxon>Bacillales</taxon>
        <taxon>Bacillaceae</taxon>
        <taxon>Aciduricibacillus</taxon>
    </lineage>
</organism>
<reference evidence="2" key="1">
    <citation type="submission" date="2023-06" db="EMBL/GenBank/DDBJ databases">
        <title>A Treasure from Seagulls: Isolation and Description of Aciduricobacillus qingdaonensis gen. nov., sp. nov., a Rare Obligately Uric Acid-utilizing Member in the Family Bacillaceae.</title>
        <authorList>
            <person name="Liu W."/>
            <person name="Wang B."/>
        </authorList>
    </citation>
    <scope>NUCLEOTIDE SEQUENCE</scope>
    <source>
        <strain evidence="2">44XB</strain>
    </source>
</reference>
<dbReference type="Proteomes" id="UP001180087">
    <property type="component" value="Chromosome"/>
</dbReference>
<evidence type="ECO:0000313" key="2">
    <source>
        <dbReference type="EMBL" id="WLV23535.1"/>
    </source>
</evidence>